<evidence type="ECO:0000313" key="4">
    <source>
        <dbReference type="Proteomes" id="UP000234323"/>
    </source>
</evidence>
<dbReference type="Proteomes" id="UP000234323">
    <property type="component" value="Unassembled WGS sequence"/>
</dbReference>
<dbReference type="EMBL" id="LLXI01000096">
    <property type="protein sequence ID" value="PKY40318.1"/>
    <property type="molecule type" value="Genomic_DNA"/>
</dbReference>
<dbReference type="VEuPathDB" id="FungiDB:RhiirA1_440740"/>
<reference evidence="3 4" key="1">
    <citation type="submission" date="2015-10" db="EMBL/GenBank/DDBJ databases">
        <title>Genome analyses suggest a sexual origin of heterokaryosis in a supposedly ancient asexual fungus.</title>
        <authorList>
            <person name="Ropars J."/>
            <person name="Sedzielewska K."/>
            <person name="Noel J."/>
            <person name="Charron P."/>
            <person name="Farinelli L."/>
            <person name="Marton T."/>
            <person name="Kruger M."/>
            <person name="Pelin A."/>
            <person name="Brachmann A."/>
            <person name="Corradi N."/>
        </authorList>
    </citation>
    <scope>NUCLEOTIDE SEQUENCE [LARGE SCALE GENOMIC DNA]</scope>
    <source>
        <strain evidence="3 4">A4</strain>
    </source>
</reference>
<organism evidence="3 4">
    <name type="scientific">Rhizophagus irregularis</name>
    <dbReference type="NCBI Taxonomy" id="588596"/>
    <lineage>
        <taxon>Eukaryota</taxon>
        <taxon>Fungi</taxon>
        <taxon>Fungi incertae sedis</taxon>
        <taxon>Mucoromycota</taxon>
        <taxon>Glomeromycotina</taxon>
        <taxon>Glomeromycetes</taxon>
        <taxon>Glomerales</taxon>
        <taxon>Glomeraceae</taxon>
        <taxon>Rhizophagus</taxon>
    </lineage>
</organism>
<evidence type="ECO:0000256" key="2">
    <source>
        <dbReference type="SAM" id="MobiDB-lite"/>
    </source>
</evidence>
<evidence type="ECO:0000256" key="1">
    <source>
        <dbReference type="SAM" id="Coils"/>
    </source>
</evidence>
<name>A0A2I1G119_9GLOM</name>
<keyword evidence="4" id="KW-1185">Reference proteome</keyword>
<dbReference type="VEuPathDB" id="FungiDB:FUN_017417"/>
<protein>
    <submittedName>
        <fullName evidence="3">Uncharacterized protein</fullName>
    </submittedName>
</protein>
<feature type="region of interest" description="Disordered" evidence="2">
    <location>
        <begin position="111"/>
        <end position="151"/>
    </location>
</feature>
<comment type="caution">
    <text evidence="3">The sequence shown here is derived from an EMBL/GenBank/DDBJ whole genome shotgun (WGS) entry which is preliminary data.</text>
</comment>
<dbReference type="VEuPathDB" id="FungiDB:RhiirA1_483328"/>
<feature type="coiled-coil region" evidence="1">
    <location>
        <begin position="43"/>
        <end position="70"/>
    </location>
</feature>
<sequence length="341" mass="39801">MPKNAHIRFLQYLEQQKNLRHNLDLYDDNPSLETENYKLRVTIADLRNKNTKLEKTNVDISKELKSLKEDFSTLMEINDAFGTENEELKRKIRSSEIDDIESKHLSKKAKGKRSVVQISDDDDKDEDVDDDLMDSKSNATEESPEEPNEREARIEMKSILKTLNDKYSLNYNETFNSAKNIKIRRKLIPEIRKSLAPNYRPSFNQVTRWLSSLHKSRRSKLSLRTSGKESMDNRRVHANNRLNDDLLKILANHVYHSPEVSETEDEGSKSVINVYDLSWRSKELRLLLRNVLDKHSYVNQPNMVYDTEYTGDDDDLNIDDKDLDAILADKGDKSESFMQED</sequence>
<keyword evidence="1" id="KW-0175">Coiled coil</keyword>
<dbReference type="AlphaFoldDB" id="A0A2I1G119"/>
<gene>
    <name evidence="3" type="ORF">RhiirA4_453672</name>
</gene>
<dbReference type="VEuPathDB" id="FungiDB:RhiirFUN_003923"/>
<accession>A0A2I1G119</accession>
<proteinExistence type="predicted"/>
<dbReference type="VEuPathDB" id="FungiDB:RhiirFUN_003924"/>
<feature type="compositionally biased region" description="Acidic residues" evidence="2">
    <location>
        <begin position="119"/>
        <end position="132"/>
    </location>
</feature>
<evidence type="ECO:0000313" key="3">
    <source>
        <dbReference type="EMBL" id="PKY40318.1"/>
    </source>
</evidence>